<keyword evidence="3" id="KW-1185">Reference proteome</keyword>
<gene>
    <name evidence="2" type="ORF">M431DRAFT_503620</name>
</gene>
<feature type="compositionally biased region" description="Polar residues" evidence="1">
    <location>
        <begin position="31"/>
        <end position="47"/>
    </location>
</feature>
<dbReference type="EMBL" id="KZ679676">
    <property type="protein sequence ID" value="PTB58668.1"/>
    <property type="molecule type" value="Genomic_DNA"/>
</dbReference>
<dbReference type="RefSeq" id="XP_024778345.1">
    <property type="nucleotide sequence ID" value="XM_024918334.1"/>
</dbReference>
<dbReference type="AlphaFoldDB" id="A0A2T4AP27"/>
<evidence type="ECO:0000256" key="1">
    <source>
        <dbReference type="SAM" id="MobiDB-lite"/>
    </source>
</evidence>
<accession>A0A2T4AP27</accession>
<proteinExistence type="predicted"/>
<evidence type="ECO:0000313" key="3">
    <source>
        <dbReference type="Proteomes" id="UP000241690"/>
    </source>
</evidence>
<name>A0A2T4AP27_TRIHA</name>
<reference evidence="2 3" key="1">
    <citation type="submission" date="2016-07" db="EMBL/GenBank/DDBJ databases">
        <title>Multiple horizontal gene transfer events from other fungi enriched the ability of initially mycotrophic Trichoderma (Ascomycota) to feed on dead plant biomass.</title>
        <authorList>
            <consortium name="DOE Joint Genome Institute"/>
            <person name="Aerts A."/>
            <person name="Atanasova L."/>
            <person name="Chenthamara K."/>
            <person name="Zhang J."/>
            <person name="Grujic M."/>
            <person name="Henrissat B."/>
            <person name="Kuo A."/>
            <person name="Salamov A."/>
            <person name="Lipzen A."/>
            <person name="Labutti K."/>
            <person name="Barry K."/>
            <person name="Miao Y."/>
            <person name="Rahimi M.J."/>
            <person name="Shen Q."/>
            <person name="Grigoriev I.V."/>
            <person name="Kubicek C.P."/>
            <person name="Druzhinina I.S."/>
        </authorList>
    </citation>
    <scope>NUCLEOTIDE SEQUENCE [LARGE SCALE GENOMIC DNA]</scope>
    <source>
        <strain evidence="2 3">CBS 226.95</strain>
    </source>
</reference>
<feature type="compositionally biased region" description="Basic and acidic residues" evidence="1">
    <location>
        <begin position="61"/>
        <end position="73"/>
    </location>
</feature>
<dbReference type="GeneID" id="36626903"/>
<evidence type="ECO:0000313" key="2">
    <source>
        <dbReference type="EMBL" id="PTB58668.1"/>
    </source>
</evidence>
<protein>
    <submittedName>
        <fullName evidence="2">Uncharacterized protein</fullName>
    </submittedName>
</protein>
<feature type="region of interest" description="Disordered" evidence="1">
    <location>
        <begin position="1"/>
        <end position="78"/>
    </location>
</feature>
<organism evidence="2 3">
    <name type="scientific">Trichoderma harzianum CBS 226.95</name>
    <dbReference type="NCBI Taxonomy" id="983964"/>
    <lineage>
        <taxon>Eukaryota</taxon>
        <taxon>Fungi</taxon>
        <taxon>Dikarya</taxon>
        <taxon>Ascomycota</taxon>
        <taxon>Pezizomycotina</taxon>
        <taxon>Sordariomycetes</taxon>
        <taxon>Hypocreomycetidae</taxon>
        <taxon>Hypocreales</taxon>
        <taxon>Hypocreaceae</taxon>
        <taxon>Trichoderma</taxon>
    </lineage>
</organism>
<dbReference type="Proteomes" id="UP000241690">
    <property type="component" value="Unassembled WGS sequence"/>
</dbReference>
<sequence length="150" mass="16301">MAASPQVKSILRAPTSAPTQTQCEAWRANRPRQQSNWTLGETVQAPRQRQPARDGNGNSNRRTDRQTDHKQAAHVDAGTGPIHDVTVMRVCHLALHLGRGRLLGLRQAPICPACLCLSTTSLMDHPDAARSCWVGAKVVHAYSVPWNGAG</sequence>